<evidence type="ECO:0000313" key="1">
    <source>
        <dbReference type="EMBL" id="XDO02197.1"/>
    </source>
</evidence>
<gene>
    <name evidence="1" type="ORF">FloV-SA2_00379</name>
</gene>
<reference evidence="1" key="1">
    <citation type="submission" date="2024-03" db="EMBL/GenBank/DDBJ databases">
        <title>Eukaryotic viruses encode the ribosomal protein eL40.</title>
        <authorList>
            <person name="Thomy J."/>
            <person name="Schvarcz C.R."/>
            <person name="McBeain K.A."/>
            <person name="Edwards K.F."/>
            <person name="Steward G.F."/>
        </authorList>
    </citation>
    <scope>NUCLEOTIDE SEQUENCE</scope>
    <source>
        <strain evidence="1">FloV-SA2</strain>
    </source>
</reference>
<name>A0AB39J8U0_9VIRU</name>
<proteinExistence type="predicted"/>
<accession>A0AB39J8U0</accession>
<dbReference type="EMBL" id="PP542043">
    <property type="protein sequence ID" value="XDO02197.1"/>
    <property type="molecule type" value="Genomic_DNA"/>
</dbReference>
<organism evidence="1">
    <name type="scientific">Florenciella sp. virus SA2</name>
    <dbReference type="NCBI Taxonomy" id="3240092"/>
    <lineage>
        <taxon>Viruses</taxon>
    </lineage>
</organism>
<sequence length="138" mass="16051">MNQEPKTNIKNIENPDKISKKKAVNNENNLINKLFIQMKNYSLYNDRDSIINDGAWQGSSADDFNPSVKDINDLIYNSLNSGIENNESVYNDLNTDISNISKSYNYSVDMYRNQVKMNKFTLNKLDKFKKKIITCYMI</sequence>
<protein>
    <submittedName>
        <fullName evidence="1">Uncharacterized protein</fullName>
    </submittedName>
</protein>